<name>A0A160T618_9CHLR</name>
<gene>
    <name evidence="2" type="ORF">CFX0092_A2517</name>
</gene>
<feature type="region of interest" description="Disordered" evidence="1">
    <location>
        <begin position="436"/>
        <end position="548"/>
    </location>
</feature>
<evidence type="ECO:0000313" key="3">
    <source>
        <dbReference type="Proteomes" id="UP000215027"/>
    </source>
</evidence>
<evidence type="ECO:0000256" key="1">
    <source>
        <dbReference type="SAM" id="MobiDB-lite"/>
    </source>
</evidence>
<organism evidence="2 3">
    <name type="scientific">Candidatus Promineifilum breve</name>
    <dbReference type="NCBI Taxonomy" id="1806508"/>
    <lineage>
        <taxon>Bacteria</taxon>
        <taxon>Bacillati</taxon>
        <taxon>Chloroflexota</taxon>
        <taxon>Ardenticatenia</taxon>
        <taxon>Candidatus Promineifilales</taxon>
        <taxon>Candidatus Promineifilaceae</taxon>
        <taxon>Candidatus Promineifilum</taxon>
    </lineage>
</organism>
<dbReference type="RefSeq" id="WP_095043730.1">
    <property type="nucleotide sequence ID" value="NZ_LN890655.1"/>
</dbReference>
<dbReference type="GO" id="GO:0008237">
    <property type="term" value="F:metallopeptidase activity"/>
    <property type="evidence" value="ECO:0007669"/>
    <property type="project" value="InterPro"/>
</dbReference>
<evidence type="ECO:0000313" key="2">
    <source>
        <dbReference type="EMBL" id="CUS04395.2"/>
    </source>
</evidence>
<evidence type="ECO:0008006" key="4">
    <source>
        <dbReference type="Google" id="ProtNLM"/>
    </source>
</evidence>
<keyword evidence="3" id="KW-1185">Reference proteome</keyword>
<dbReference type="EMBL" id="LN890655">
    <property type="protein sequence ID" value="CUS04395.2"/>
    <property type="molecule type" value="Genomic_DNA"/>
</dbReference>
<feature type="compositionally biased region" description="Low complexity" evidence="1">
    <location>
        <begin position="461"/>
        <end position="532"/>
    </location>
</feature>
<dbReference type="Pfam" id="PF13688">
    <property type="entry name" value="Reprolysin_5"/>
    <property type="match status" value="1"/>
</dbReference>
<proteinExistence type="predicted"/>
<sequence>MGNGKSYNDLYNPTTGRRLSIVGGAILLLLALILARPFAAFSDNTLFAPINDTSPPARAVAAARRARAVGVNWNAINPRAEELQLNLFDDVTLTATRRRVDSSVTGGYVWVGDIAGEPGSVATLAVQDGVLSGSVHRVGAAWITIRYSGAGDVYTIAELDPTVPQPNGPDSVIPQPSALEMQILSPQGATCQEDGTIIDLMVVYTPQARDAAGGQAAIEGLINQRVSEMNTANDASGVIFDWQLVNVMEVGYTEAGNIATDLEYLRVPGDGVLEEVHGSRDAFKADVVTMLISEGSNNACGYAYQMNSLGDWFQSYGFGVSALDYPGPYSCGELTLAHEIGHNLGNAHDRAHVTGSVLTPYSYGYQSPNETFRDIMAYDCPNNCDRINQWANPDVWYAGEPTGVDYETDPAHAADIVRSMHDTRLLVSNFRADCVEPTVTPTPTNTDVPIPTDTPLPSDTPTPTETPTETLVPTETLTPTPSLTPTETLTPSVTPTGTLPTPTPTATPTNTRRATRTPEPTHTSEPTPTADTPEPPAHHLYLPTVIWR</sequence>
<protein>
    <recommendedName>
        <fullName evidence="4">Peptidase M12B domain-containing protein</fullName>
    </recommendedName>
</protein>
<accession>A0A160T618</accession>
<dbReference type="InterPro" id="IPR024079">
    <property type="entry name" value="MetalloPept_cat_dom_sf"/>
</dbReference>
<dbReference type="AlphaFoldDB" id="A0A160T618"/>
<dbReference type="Gene3D" id="3.40.390.10">
    <property type="entry name" value="Collagenase (Catalytic Domain)"/>
    <property type="match status" value="1"/>
</dbReference>
<reference evidence="2" key="1">
    <citation type="submission" date="2016-01" db="EMBL/GenBank/DDBJ databases">
        <authorList>
            <person name="Mcilroy J.S."/>
            <person name="Karst M S."/>
            <person name="Albertsen M."/>
        </authorList>
    </citation>
    <scope>NUCLEOTIDE SEQUENCE</scope>
    <source>
        <strain evidence="2">Cfx-K</strain>
    </source>
</reference>
<feature type="compositionally biased region" description="Low complexity" evidence="1">
    <location>
        <begin position="437"/>
        <end position="451"/>
    </location>
</feature>
<dbReference type="KEGG" id="pbf:CFX0092_A2517"/>
<dbReference type="Proteomes" id="UP000215027">
    <property type="component" value="Chromosome I"/>
</dbReference>
<dbReference type="OrthoDB" id="225533at2"/>
<dbReference type="SUPFAM" id="SSF55486">
    <property type="entry name" value="Metalloproteases ('zincins'), catalytic domain"/>
    <property type="match status" value="1"/>
</dbReference>